<name>A0AAF0UV87_SOLVR</name>
<keyword evidence="2" id="KW-1185">Reference proteome</keyword>
<dbReference type="AlphaFoldDB" id="A0AAF0UV87"/>
<dbReference type="Proteomes" id="UP001234989">
    <property type="component" value="Chromosome 11"/>
</dbReference>
<evidence type="ECO:0000313" key="2">
    <source>
        <dbReference type="Proteomes" id="UP001234989"/>
    </source>
</evidence>
<feature type="non-terminal residue" evidence="1">
    <location>
        <position position="1"/>
    </location>
</feature>
<sequence>PHTRCEPDPNHVLSPSLLILSCNSIPESSRCLHLAPQSSLLKKSRALNFNPLRELYNFVQKSNGSFYQSFGNFSVPVHWNQFKGGGGNQSKLRLSRNAAPKK</sequence>
<dbReference type="EMBL" id="CP133622">
    <property type="protein sequence ID" value="WMV53067.1"/>
    <property type="molecule type" value="Genomic_DNA"/>
</dbReference>
<feature type="non-terminal residue" evidence="1">
    <location>
        <position position="102"/>
    </location>
</feature>
<reference evidence="1" key="1">
    <citation type="submission" date="2023-08" db="EMBL/GenBank/DDBJ databases">
        <title>A de novo genome assembly of Solanum verrucosum Schlechtendal, a Mexican diploid species geographically isolated from the other diploid A-genome species in potato relatives.</title>
        <authorList>
            <person name="Hosaka K."/>
        </authorList>
    </citation>
    <scope>NUCLEOTIDE SEQUENCE</scope>
    <source>
        <tissue evidence="1">Young leaves</tissue>
    </source>
</reference>
<accession>A0AAF0UV87</accession>
<gene>
    <name evidence="1" type="ORF">MTR67_046452</name>
</gene>
<organism evidence="1 2">
    <name type="scientific">Solanum verrucosum</name>
    <dbReference type="NCBI Taxonomy" id="315347"/>
    <lineage>
        <taxon>Eukaryota</taxon>
        <taxon>Viridiplantae</taxon>
        <taxon>Streptophyta</taxon>
        <taxon>Embryophyta</taxon>
        <taxon>Tracheophyta</taxon>
        <taxon>Spermatophyta</taxon>
        <taxon>Magnoliopsida</taxon>
        <taxon>eudicotyledons</taxon>
        <taxon>Gunneridae</taxon>
        <taxon>Pentapetalae</taxon>
        <taxon>asterids</taxon>
        <taxon>lamiids</taxon>
        <taxon>Solanales</taxon>
        <taxon>Solanaceae</taxon>
        <taxon>Solanoideae</taxon>
        <taxon>Solaneae</taxon>
        <taxon>Solanum</taxon>
    </lineage>
</organism>
<proteinExistence type="predicted"/>
<evidence type="ECO:0000313" key="1">
    <source>
        <dbReference type="EMBL" id="WMV53067.1"/>
    </source>
</evidence>
<protein>
    <submittedName>
        <fullName evidence="1">Uncharacterized protein</fullName>
    </submittedName>
</protein>